<gene>
    <name evidence="1" type="ORF">MRB53_002904</name>
</gene>
<name>A0ACC2MWV9_PERAE</name>
<proteinExistence type="predicted"/>
<evidence type="ECO:0000313" key="1">
    <source>
        <dbReference type="EMBL" id="KAJ8649881.1"/>
    </source>
</evidence>
<sequence length="552" mass="64931">MDKSWTLESRVSIAYEEGVKRFLDFSFANAISRDTIKCPCKNCSNVYYRSRDEVYEHLICDGFEKSYARGVWIFHGEKFALDEDVPDEDVPDEVDDMHGMLRSAFGIQDPESSSQEPEEGPNAEVEKFYKLVEDADQELYPGCKNFTKLAFVVRLYHIKCLNGWSNKSFTMLLDLLKEAFPEGETLPKSFYETKKIIGELGLGYNKIDACPNDCMLYWKQTANESVCSVCGTSRWKTYDDETRSTRAPRNYDDGTIETNQMSLIFSRPGRALGKETSINLTHDAWGQMHREHRKKINTNNRHKRQIDRERMHNDQFPKWFESHVDRLRLEGDERVTTDLRLLARGPSKAPKQRERTREMILNLMTPRSQARKRTRGPNRCIALNHQEKRVVLRLNEFGQPIGANGRLLSSFLGIIARDGQKAPINYFDWRKMPMERKMDMWRAVLSKFEIATDEQPQVKKWVFDKICQFWKNWKSKLKKTHYDPFHTTRERLQYRPDRVDPLQWVLLIEFWGTKDGMERSKRNAENRALQTMNHTARTKSFARIREEEQIKG</sequence>
<keyword evidence="2" id="KW-1185">Reference proteome</keyword>
<dbReference type="EMBL" id="CM056809">
    <property type="protein sequence ID" value="KAJ8649881.1"/>
    <property type="molecule type" value="Genomic_DNA"/>
</dbReference>
<protein>
    <submittedName>
        <fullName evidence="1">Uncharacterized protein</fullName>
    </submittedName>
</protein>
<comment type="caution">
    <text evidence="1">The sequence shown here is derived from an EMBL/GenBank/DDBJ whole genome shotgun (WGS) entry which is preliminary data.</text>
</comment>
<accession>A0ACC2MWV9</accession>
<evidence type="ECO:0000313" key="2">
    <source>
        <dbReference type="Proteomes" id="UP001234297"/>
    </source>
</evidence>
<organism evidence="1 2">
    <name type="scientific">Persea americana</name>
    <name type="common">Avocado</name>
    <dbReference type="NCBI Taxonomy" id="3435"/>
    <lineage>
        <taxon>Eukaryota</taxon>
        <taxon>Viridiplantae</taxon>
        <taxon>Streptophyta</taxon>
        <taxon>Embryophyta</taxon>
        <taxon>Tracheophyta</taxon>
        <taxon>Spermatophyta</taxon>
        <taxon>Magnoliopsida</taxon>
        <taxon>Magnoliidae</taxon>
        <taxon>Laurales</taxon>
        <taxon>Lauraceae</taxon>
        <taxon>Persea</taxon>
    </lineage>
</organism>
<dbReference type="Proteomes" id="UP001234297">
    <property type="component" value="Chromosome 1"/>
</dbReference>
<reference evidence="1 2" key="1">
    <citation type="journal article" date="2022" name="Hortic Res">
        <title>A haplotype resolved chromosomal level avocado genome allows analysis of novel avocado genes.</title>
        <authorList>
            <person name="Nath O."/>
            <person name="Fletcher S.J."/>
            <person name="Hayward A."/>
            <person name="Shaw L.M."/>
            <person name="Masouleh A.K."/>
            <person name="Furtado A."/>
            <person name="Henry R.J."/>
            <person name="Mitter N."/>
        </authorList>
    </citation>
    <scope>NUCLEOTIDE SEQUENCE [LARGE SCALE GENOMIC DNA]</scope>
    <source>
        <strain evidence="2">cv. Hass</strain>
    </source>
</reference>